<dbReference type="WBParaSite" id="PTRK_0000552000.1">
    <property type="protein sequence ID" value="PTRK_0000552000.1"/>
    <property type="gene ID" value="PTRK_0000552000"/>
</dbReference>
<accession>A0A0N4ZD74</accession>
<evidence type="ECO:0000313" key="2">
    <source>
        <dbReference type="Proteomes" id="UP000038045"/>
    </source>
</evidence>
<keyword evidence="2" id="KW-1185">Reference proteome</keyword>
<feature type="region of interest" description="Disordered" evidence="1">
    <location>
        <begin position="62"/>
        <end position="82"/>
    </location>
</feature>
<proteinExistence type="predicted"/>
<organism evidence="2 3">
    <name type="scientific">Parastrongyloides trichosuri</name>
    <name type="common">Possum-specific nematode worm</name>
    <dbReference type="NCBI Taxonomy" id="131310"/>
    <lineage>
        <taxon>Eukaryota</taxon>
        <taxon>Metazoa</taxon>
        <taxon>Ecdysozoa</taxon>
        <taxon>Nematoda</taxon>
        <taxon>Chromadorea</taxon>
        <taxon>Rhabditida</taxon>
        <taxon>Tylenchina</taxon>
        <taxon>Panagrolaimomorpha</taxon>
        <taxon>Strongyloidoidea</taxon>
        <taxon>Strongyloididae</taxon>
        <taxon>Parastrongyloides</taxon>
    </lineage>
</organism>
<sequence>MAAWNHGVGVYRHHDMRGVAVVGTPFVQGAQQASALRCRPDARRCARRTFAAERRSWAVRCRSGPGATAGERSPRSEPAATSGCGFADGPVPVPWHPHCGGLPGRPRAQTVPFRSCTGTGVCGRASWGRQASAADAGNAQNAVQSPCNGKEQEQEQDHAYTDLLALQLHRLCHPVHEVGQVGHVAVVLGSSLGVNRLQLDGVSSMAGVIGQYFFLDVGEAGWIVGGYSLDPFLAAIVLGFLGHGRAVQGHATLALPHGVRHPHAWENQVIPACRTGCVTVERAQVGVDVVCAARTQVGGLGTRNHGQVRRSGTKPLLAHFRGHGDLHQITHLVRGEQQVFLDVFFGQADVCQLVVAHGVGAMTVQTVVHKQFCAILQSRHVIHAVGRALQGIATFGGHSHRAGKGQGQSAKQFLNHGHSVSCWGPSEGGKSRDQVR</sequence>
<name>A0A0N4ZD74_PARTI</name>
<reference evidence="3" key="1">
    <citation type="submission" date="2017-02" db="UniProtKB">
        <authorList>
            <consortium name="WormBaseParasite"/>
        </authorList>
    </citation>
    <scope>IDENTIFICATION</scope>
</reference>
<evidence type="ECO:0000256" key="1">
    <source>
        <dbReference type="SAM" id="MobiDB-lite"/>
    </source>
</evidence>
<dbReference type="AlphaFoldDB" id="A0A0N4ZD74"/>
<protein>
    <submittedName>
        <fullName evidence="3">Ammonium_transp domain-containing protein</fullName>
    </submittedName>
</protein>
<dbReference type="Proteomes" id="UP000038045">
    <property type="component" value="Unplaced"/>
</dbReference>
<evidence type="ECO:0000313" key="3">
    <source>
        <dbReference type="WBParaSite" id="PTRK_0000552000.1"/>
    </source>
</evidence>